<name>A0A653DKJ7_CALMS</name>
<feature type="compositionally biased region" description="Polar residues" evidence="1">
    <location>
        <begin position="951"/>
        <end position="967"/>
    </location>
</feature>
<feature type="compositionally biased region" description="Low complexity" evidence="1">
    <location>
        <begin position="969"/>
        <end position="979"/>
    </location>
</feature>
<organism evidence="2 3">
    <name type="scientific">Callosobruchus maculatus</name>
    <name type="common">Southern cowpea weevil</name>
    <name type="synonym">Pulse bruchid</name>
    <dbReference type="NCBI Taxonomy" id="64391"/>
    <lineage>
        <taxon>Eukaryota</taxon>
        <taxon>Metazoa</taxon>
        <taxon>Ecdysozoa</taxon>
        <taxon>Arthropoda</taxon>
        <taxon>Hexapoda</taxon>
        <taxon>Insecta</taxon>
        <taxon>Pterygota</taxon>
        <taxon>Neoptera</taxon>
        <taxon>Endopterygota</taxon>
        <taxon>Coleoptera</taxon>
        <taxon>Polyphaga</taxon>
        <taxon>Cucujiformia</taxon>
        <taxon>Chrysomeloidea</taxon>
        <taxon>Chrysomelidae</taxon>
        <taxon>Bruchinae</taxon>
        <taxon>Bruchini</taxon>
        <taxon>Callosobruchus</taxon>
    </lineage>
</organism>
<dbReference type="Proteomes" id="UP000410492">
    <property type="component" value="Unassembled WGS sequence"/>
</dbReference>
<reference evidence="2 3" key="1">
    <citation type="submission" date="2019-01" db="EMBL/GenBank/DDBJ databases">
        <authorList>
            <person name="Sayadi A."/>
        </authorList>
    </citation>
    <scope>NUCLEOTIDE SEQUENCE [LARGE SCALE GENOMIC DNA]</scope>
</reference>
<keyword evidence="3" id="KW-1185">Reference proteome</keyword>
<dbReference type="InterPro" id="IPR038765">
    <property type="entry name" value="Papain-like_cys_pep_sf"/>
</dbReference>
<feature type="compositionally biased region" description="Basic and acidic residues" evidence="1">
    <location>
        <begin position="940"/>
        <end position="950"/>
    </location>
</feature>
<protein>
    <submittedName>
        <fullName evidence="2">Uncharacterized protein</fullName>
    </submittedName>
</protein>
<dbReference type="SUPFAM" id="SSF54001">
    <property type="entry name" value="Cysteine proteinases"/>
    <property type="match status" value="2"/>
</dbReference>
<proteinExistence type="predicted"/>
<feature type="region of interest" description="Disordered" evidence="1">
    <location>
        <begin position="1103"/>
        <end position="1125"/>
    </location>
</feature>
<dbReference type="Gene3D" id="3.90.70.120">
    <property type="match status" value="6"/>
</dbReference>
<sequence length="1385" mass="158342">MGAFRKKRSKPRPKPVINYPPVPTRKWIPPDQRPKKPKPPPAYIKPEGITQKLKISSLKKVWNQYEIIGNVPTLLGHFSQTHKKYTFKTNGYQGACNCAIACVFAHIYKMNLWTRYYLDQILDLGDNLYVKTITQPSESCLVEVPPEKVFNSFFLRNQKITTVIDEQSRIIDKVSAIAEDKVKEVFDGALNRFFKQFPSGIFAMLGKCVALWAQDDAWYLFDPTEHDDVGDPWRGIPGWGVSALYRCKTMADLVNCLYKNMNTKVPHTKFEIFGCVVQRIVNLDLIPPETFEDIAPLEEAAMALEDMEDTKEEELVDVMQERLEEFVAEGNAEVDSLVIKIQEISPLAPVQFEEDQEGDKPSWVGDESIVKVDVCKFPVPHKVQPERLTYYLELEPGKIGILRASTSQTDPKLSKYLGRQSMGNAISALIMLRFHKSRLWIPKILNSVLRYGDLLYRDAMITIPRTQSLKLSNFQKKTEYEGKNFMPIIEDYVVVGRLQSPDFEVFDLGPALETFLADHECCVIIGPLTLAVWFEDGKYYMFDPNDRDKNGKSIVKSQYVGSVLVPMDYTPGVACVTWFKNLKDLVALYMDNVEKAYKTDPFYLSKVEITDYIEVPDAWYSFKGLVPGKWILRGTISQSNKKYPKRSRNFQSPANCLIAIALQYLTPMKDWGSEMVDEVLDKGDQLYNESLDYLEEKSIFEVKMLMLNEVNTVFKFPTQEAVFVIDECLVNGSLKGEKDLLNLENGLEMFFKDNDRGIVAVRNISVAVWRHEGVYYYFDSHSRDEKGLTVGYGTACVLRAILISDLATAIEVNLKAGSENTFNIHRVNVEFYDSGSGVVRPPLNHYKAITDDSAILRSLFSEKSTKYDLNCGKQTIPMCLTAMAFNKLKPSKDWDQKDIDEILNKGDKLYTLTMNRIQEQEEQEALAAELEALYRPKMDGMEEDGEERKTSSGTSANQKPSASSAGTKPSMAQSEAASEAPPPDLPTSFEDEEQEATDGVLKLEQMSNELILGLNKFVFEFEDVYVDSVEEGASGDNIRDNLKPVLKAFYEQEQTEDYFNQEIILESKPLAVAIWRDDKRFYVFDPMPRDKDGTVIGKEDWSEIEEKPPSVASEELEEVTEDETKPIEDEANPFEEHVEDIMDADPGAGGDQLGDQKPFVEGLVADIQFPEEQEEGKEDEGIKYIKPLRKSSSFWREQEKAGRGCVVLFTKLEDMVEHVYGKIPPKVGQEESFKLKSAKLTNVILLKDKLRSEEERTDVYAGDWYFFQELEHGKWIMRGTMTIWHPLFPENNRGKQTLAMCISALLIYRIFTIVCFNDTTVDSILTYGDKLHTFMKKTRKKELMSMVDKKLKEDEIDWFVFRMFNRHSLILLIMCSEQLNNVMSK</sequence>
<evidence type="ECO:0000313" key="3">
    <source>
        <dbReference type="Proteomes" id="UP000410492"/>
    </source>
</evidence>
<evidence type="ECO:0000256" key="1">
    <source>
        <dbReference type="SAM" id="MobiDB-lite"/>
    </source>
</evidence>
<feature type="compositionally biased region" description="Basic residues" evidence="1">
    <location>
        <begin position="1"/>
        <end position="13"/>
    </location>
</feature>
<dbReference type="PANTHER" id="PTHR40552:SF6">
    <property type="entry name" value="FI09606P-RELATED"/>
    <property type="match status" value="1"/>
</dbReference>
<feature type="region of interest" description="Disordered" evidence="1">
    <location>
        <begin position="940"/>
        <end position="997"/>
    </location>
</feature>
<dbReference type="OrthoDB" id="7916681at2759"/>
<gene>
    <name evidence="2" type="ORF">CALMAC_LOCUS18323</name>
</gene>
<feature type="region of interest" description="Disordered" evidence="1">
    <location>
        <begin position="1"/>
        <end position="43"/>
    </location>
</feature>
<dbReference type="EMBL" id="CAACVG010012711">
    <property type="protein sequence ID" value="VEN60725.1"/>
    <property type="molecule type" value="Genomic_DNA"/>
</dbReference>
<evidence type="ECO:0000313" key="2">
    <source>
        <dbReference type="EMBL" id="VEN60725.1"/>
    </source>
</evidence>
<accession>A0A653DKJ7</accession>
<dbReference type="PANTHER" id="PTHR40552">
    <property type="entry name" value="AT05186P-RELATED"/>
    <property type="match status" value="1"/>
</dbReference>